<dbReference type="EMBL" id="MLAK01000815">
    <property type="protein sequence ID" value="OHT03769.1"/>
    <property type="molecule type" value="Genomic_DNA"/>
</dbReference>
<evidence type="ECO:0000313" key="2">
    <source>
        <dbReference type="EMBL" id="OHT03769.1"/>
    </source>
</evidence>
<protein>
    <recommendedName>
        <fullName evidence="4">Ubiquitin-like domain-containing protein</fullName>
    </recommendedName>
</protein>
<reference evidence="2" key="1">
    <citation type="submission" date="2016-10" db="EMBL/GenBank/DDBJ databases">
        <authorList>
            <person name="Benchimol M."/>
            <person name="Almeida L.G."/>
            <person name="Vasconcelos A.T."/>
            <person name="Perreira-Neves A."/>
            <person name="Rosa I.A."/>
            <person name="Tasca T."/>
            <person name="Bogo M.R."/>
            <person name="de Souza W."/>
        </authorList>
    </citation>
    <scope>NUCLEOTIDE SEQUENCE [LARGE SCALE GENOMIC DNA]</scope>
    <source>
        <strain evidence="2">K</strain>
    </source>
</reference>
<dbReference type="GeneID" id="94824795"/>
<organism evidence="2 3">
    <name type="scientific">Tritrichomonas foetus</name>
    <dbReference type="NCBI Taxonomy" id="1144522"/>
    <lineage>
        <taxon>Eukaryota</taxon>
        <taxon>Metamonada</taxon>
        <taxon>Parabasalia</taxon>
        <taxon>Tritrichomonadida</taxon>
        <taxon>Tritrichomonadidae</taxon>
        <taxon>Tritrichomonas</taxon>
    </lineage>
</organism>
<dbReference type="VEuPathDB" id="TrichDB:TRFO_01423"/>
<dbReference type="SUPFAM" id="SSF54236">
    <property type="entry name" value="Ubiquitin-like"/>
    <property type="match status" value="1"/>
</dbReference>
<comment type="caution">
    <text evidence="2">The sequence shown here is derived from an EMBL/GenBank/DDBJ whole genome shotgun (WGS) entry which is preliminary data.</text>
</comment>
<accession>A0A1J4JX90</accession>
<dbReference type="InterPro" id="IPR029071">
    <property type="entry name" value="Ubiquitin-like_domsf"/>
</dbReference>
<feature type="compositionally biased region" description="Acidic residues" evidence="1">
    <location>
        <begin position="327"/>
        <end position="342"/>
    </location>
</feature>
<name>A0A1J4JX90_9EUKA</name>
<evidence type="ECO:0008006" key="4">
    <source>
        <dbReference type="Google" id="ProtNLM"/>
    </source>
</evidence>
<evidence type="ECO:0000313" key="3">
    <source>
        <dbReference type="Proteomes" id="UP000179807"/>
    </source>
</evidence>
<keyword evidence="3" id="KW-1185">Reference proteome</keyword>
<gene>
    <name evidence="2" type="ORF">TRFO_01423</name>
</gene>
<dbReference type="Proteomes" id="UP000179807">
    <property type="component" value="Unassembled WGS sequence"/>
</dbReference>
<sequence>MSNIPNFSFRHLMSEEDLEYTVTFVLYSDFSQKRETINSSKSLNEYIFQLYNQNMFIRYKDRHVDGSKTIKEILPANHDSNIELYLSDEVTITINFQKTKYSLKTTSPLDCEYILYDFEDENPGLINNEIKYLFASPGSPLAYFEDDDDNTINSMTNKEIEINLVSEDEIYYFSQNDSLYHLYLEDDQSALSAYRHLNEILQSYCKIVDPKSGKPLLFEDKLKHNVTYEIRDTYPPVKSITKSEKEDIYFFKDNEEAEDNFSNIGQKYTVQFMKKENHFPIVEKYQSGLPLFITIELKTETVTRTKILEMEERKEKIASNPKGNYTCEEEEDNEEEEEDSEEEEVYSFTVKFYKTSYEVSFKKGQKLTDLVNKIHRKINFKSNFYLIRKGKSNIELNQPAHKYSGETITVVPYIILRSHENGQILSEIKISKRKLTLGDILNKIREENEDTDGHYITIFINNAEPDLQTRCIQITELTLKGIVSKCFIKANDDYTLFENFSSISISEIFKEWGKKEETYLLLSNDTQTIINNNTKLREINDRKVSFIKKSNIGFHFKVKNADHETEMDLPNSITINMAKKLFYEKWRETSNVQISIDYIKFSFENDSFDQQNDYVLSYIPITNPEITVVGSDIDVSIEFPNKKVETFPINVFSKFNELSDLIFTTKKRKFSFQLSRKFITDFTQSIYQIDLSKKIHAIANLSKYYFHLKGNEPMELEIPETSTFKEINDLMEDQNYAFYDNNTQIDEEDMIRSYPTAKEKETPISIKIIYTILIVDVSSGQRTEKKAALSPDMTISEILNKYTNVKEERQEMQFAKKVYDRNLTVSEIPYIKDNFLKVIINPPKQLFKLDDLSFEMSVEKNMTVLEVAEQIKEKNNLHYDIGLFTGPIFEQTQLEEDSKFYSSKHNIKESDIITLKKIDPKYKIHFGENTYNMRLKEGSIINDILKREEFLPKDDRHQIHIEFNGKVLKNSHKLNSNERELHVIIDDPVYQFDYNGKTHSLQIKDGSLIKTVINQIAKLFPDLNDIKINRIDLNTEKIAEVMYNDIKFGIDITNKDPIEILVGDPYYNWEVEGYNSKMFESLQFPVEYTVEDAINNVEEEYGKKHNGFILIDEDGNEIKDMTLNLFENKLYDKHYSFRKAGFKVNLTLNKDDPLECFVRANSICDLKSVILSHLYAVDNILTLKDEINRHQIREDRLKVNYQNKYYALSDIKYEIGKSDRIIIHLLPPFYIFSTIENEHRIDLKNKISKKLLSKQLKIQKRNFKLYHSFQPIKLSSLNSIESGSSVNIVTYQKRFKVKERNTNLVRDLIINQKNPSIDEIKMLIAGLYDKNISPNRVTLFIQGEMVNCEDFDEIENGDDEIEVVFKGREYSFQLNEETYVKELPDEATVDFALTELAKETPHLNHKYNLIFKEKQLPNDCVLKDLQITKNDLIYVIKESKQELIYNGTTYNLPNNKLLNEADLINYMENKIGIDVENAQFTCNNISIRPNEFFKQHKNSKIKVTVKQDIKFNNFQNKEYNNIFCRTDKIGSVRNQICKELGKQHLIMKADGHFLPNDLHLFQVKSQISTEFFEGKCTKKIIKLPAGSKSPNIRINFTSDANGLQLRKILSDKRALMNYPKFDLLFEGIPIKDDDMLANIGQEIEVFTEPITSIEFIYNNIETKQSELISGRKISSYKKELGWEDKIFITHGKLLNDASNLNILEKYEDKVVIVIDEDPLTDDMFKTAKSALLKVQPRMELETFEIIDFEEPNNNRITLKFNSFKNKKIDSVRQETAKLAHYNPQNVHLYIYFKEDRLALLDGDEKVSAVLHEIKNNPIYYMVYQNNLTNYLKRQAQRQAKEFNIDEKLALSIAAECNSDSNYFIDTLTRRFGK</sequence>
<feature type="region of interest" description="Disordered" evidence="1">
    <location>
        <begin position="319"/>
        <end position="342"/>
    </location>
</feature>
<proteinExistence type="predicted"/>
<dbReference type="RefSeq" id="XP_068356905.1">
    <property type="nucleotide sequence ID" value="XM_068490091.1"/>
</dbReference>
<evidence type="ECO:0000256" key="1">
    <source>
        <dbReference type="SAM" id="MobiDB-lite"/>
    </source>
</evidence>